<accession>A0A919IDT4</accession>
<keyword evidence="3" id="KW-1185">Reference proteome</keyword>
<dbReference type="AlphaFoldDB" id="A0A919IDT4"/>
<proteinExistence type="predicted"/>
<evidence type="ECO:0000313" key="2">
    <source>
        <dbReference type="EMBL" id="GID63734.1"/>
    </source>
</evidence>
<gene>
    <name evidence="2" type="ORF">Acy02nite_16150</name>
</gene>
<organism evidence="2 3">
    <name type="scientific">Actinoplanes cyaneus</name>
    <dbReference type="NCBI Taxonomy" id="52696"/>
    <lineage>
        <taxon>Bacteria</taxon>
        <taxon>Bacillati</taxon>
        <taxon>Actinomycetota</taxon>
        <taxon>Actinomycetes</taxon>
        <taxon>Micromonosporales</taxon>
        <taxon>Micromonosporaceae</taxon>
        <taxon>Actinoplanes</taxon>
    </lineage>
</organism>
<name>A0A919IDT4_9ACTN</name>
<dbReference type="EMBL" id="BOMH01000013">
    <property type="protein sequence ID" value="GID63734.1"/>
    <property type="molecule type" value="Genomic_DNA"/>
</dbReference>
<sequence length="418" mass="44412">MVSMAQLRELDVAAWHNGASEWKARYTNLLSTVHDLHDNVDPQLSAGAWTGPAGEAALGHLRGLTTGLEIDALECQAVSLVLSGLTHAFRISQNSLRSALGAARSQGFPVGEDGVVGMPDTAMARHDPEYAESCRDQRALLQKLLQQAVDAATVADQLAYVMLDQLSQQTFRTDVDAALNEDVGMASKLEIDLIAATVPAGGPDAVAAWWAGLPPEDQQTLRMAAPWALENLNGIPADVRAALHGTGTYDRAGAAKWAIGHWNDAEASYDIFENNCTNFVSATLAEAGMKEQGGYWSGDSWWEGPQTGNKFIDVHGGSRSASWAQAPESYEFWSNHGTEVTTDQAEPGDIIYWETPGAGGGPGDVHHSAMVTAVVDGDIRYTQHNIDQVNASLGARGPIGALDGGHDVVHVVRPGSDG</sequence>
<protein>
    <recommendedName>
        <fullName evidence="1">Putative amidase domain-containing protein</fullName>
    </recommendedName>
</protein>
<dbReference type="Proteomes" id="UP000619479">
    <property type="component" value="Unassembled WGS sequence"/>
</dbReference>
<feature type="domain" description="Putative amidase" evidence="1">
    <location>
        <begin position="249"/>
        <end position="393"/>
    </location>
</feature>
<comment type="caution">
    <text evidence="2">The sequence shown here is derived from an EMBL/GenBank/DDBJ whole genome shotgun (WGS) entry which is preliminary data.</text>
</comment>
<evidence type="ECO:0000313" key="3">
    <source>
        <dbReference type="Proteomes" id="UP000619479"/>
    </source>
</evidence>
<reference evidence="2" key="1">
    <citation type="submission" date="2021-01" db="EMBL/GenBank/DDBJ databases">
        <title>Whole genome shotgun sequence of Actinoplanes cyaneus NBRC 14990.</title>
        <authorList>
            <person name="Komaki H."/>
            <person name="Tamura T."/>
        </authorList>
    </citation>
    <scope>NUCLEOTIDE SEQUENCE</scope>
    <source>
        <strain evidence="2">NBRC 14990</strain>
    </source>
</reference>
<evidence type="ECO:0000259" key="1">
    <source>
        <dbReference type="Pfam" id="PF12671"/>
    </source>
</evidence>
<dbReference type="InterPro" id="IPR024301">
    <property type="entry name" value="Amidase_6"/>
</dbReference>
<dbReference type="Pfam" id="PF12671">
    <property type="entry name" value="Amidase_6"/>
    <property type="match status" value="1"/>
</dbReference>